<dbReference type="PROSITE" id="PS50109">
    <property type="entry name" value="HIS_KIN"/>
    <property type="match status" value="1"/>
</dbReference>
<dbReference type="SUPFAM" id="SSF47384">
    <property type="entry name" value="Homodimeric domain of signal transducing histidine kinase"/>
    <property type="match status" value="1"/>
</dbReference>
<keyword evidence="4" id="KW-0418">Kinase</keyword>
<dbReference type="SMART" id="SM00388">
    <property type="entry name" value="HisKA"/>
    <property type="match status" value="1"/>
</dbReference>
<evidence type="ECO:0000256" key="2">
    <source>
        <dbReference type="ARBA" id="ARBA00012438"/>
    </source>
</evidence>
<reference evidence="10 11" key="1">
    <citation type="submission" date="2022-06" db="EMBL/GenBank/DDBJ databases">
        <title>Halomicroarcula sp. a new haloarchaeum isolate from saline soil.</title>
        <authorList>
            <person name="Strakova D."/>
            <person name="Galisteo C."/>
            <person name="Sanchez-Porro C."/>
            <person name="Ventosa A."/>
        </authorList>
    </citation>
    <scope>NUCLEOTIDE SEQUENCE [LARGE SCALE GENOMIC DNA]</scope>
    <source>
        <strain evidence="10 11">S3CR25-11</strain>
    </source>
</reference>
<keyword evidence="6" id="KW-0597">Phosphoprotein</keyword>
<dbReference type="EC" id="2.7.13.3" evidence="2"/>
<protein>
    <recommendedName>
        <fullName evidence="2">histidine kinase</fullName>
        <ecNumber evidence="2">2.7.13.3</ecNumber>
    </recommendedName>
</protein>
<organism evidence="10 11">
    <name type="scientific">Haloarcula onubensis</name>
    <dbReference type="NCBI Taxonomy" id="2950539"/>
    <lineage>
        <taxon>Archaea</taxon>
        <taxon>Methanobacteriati</taxon>
        <taxon>Methanobacteriota</taxon>
        <taxon>Stenosarchaea group</taxon>
        <taxon>Halobacteria</taxon>
        <taxon>Halobacteriales</taxon>
        <taxon>Haloarculaceae</taxon>
        <taxon>Haloarcula</taxon>
    </lineage>
</organism>
<keyword evidence="11" id="KW-1185">Reference proteome</keyword>
<dbReference type="InterPro" id="IPR001789">
    <property type="entry name" value="Sig_transdc_resp-reg_receiver"/>
</dbReference>
<dbReference type="PANTHER" id="PTHR43711:SF1">
    <property type="entry name" value="HISTIDINE KINASE 1"/>
    <property type="match status" value="1"/>
</dbReference>
<dbReference type="Pfam" id="PF00512">
    <property type="entry name" value="HisKA"/>
    <property type="match status" value="1"/>
</dbReference>
<feature type="modified residue" description="4-aspartylphosphate" evidence="6">
    <location>
        <position position="57"/>
    </location>
</feature>
<evidence type="ECO:0000259" key="7">
    <source>
        <dbReference type="PROSITE" id="PS50109"/>
    </source>
</evidence>
<dbReference type="Proteomes" id="UP001268864">
    <property type="component" value="Unassembled WGS sequence"/>
</dbReference>
<dbReference type="Gene3D" id="3.40.50.2300">
    <property type="match status" value="1"/>
</dbReference>
<evidence type="ECO:0000313" key="11">
    <source>
        <dbReference type="Proteomes" id="UP001268864"/>
    </source>
</evidence>
<evidence type="ECO:0000256" key="5">
    <source>
        <dbReference type="ARBA" id="ARBA00023012"/>
    </source>
</evidence>
<dbReference type="SUPFAM" id="SSF55785">
    <property type="entry name" value="PYP-like sensor domain (PAS domain)"/>
    <property type="match status" value="1"/>
</dbReference>
<evidence type="ECO:0000259" key="9">
    <source>
        <dbReference type="PROSITE" id="PS50112"/>
    </source>
</evidence>
<dbReference type="SMART" id="SM00091">
    <property type="entry name" value="PAS"/>
    <property type="match status" value="1"/>
</dbReference>
<accession>A0ABU2FLN9</accession>
<evidence type="ECO:0000256" key="1">
    <source>
        <dbReference type="ARBA" id="ARBA00000085"/>
    </source>
</evidence>
<proteinExistence type="predicted"/>
<dbReference type="Gene3D" id="3.30.450.20">
    <property type="entry name" value="PAS domain"/>
    <property type="match status" value="1"/>
</dbReference>
<feature type="domain" description="Histidine kinase" evidence="7">
    <location>
        <begin position="262"/>
        <end position="452"/>
    </location>
</feature>
<dbReference type="SUPFAM" id="SSF52172">
    <property type="entry name" value="CheY-like"/>
    <property type="match status" value="1"/>
</dbReference>
<dbReference type="InterPro" id="IPR036097">
    <property type="entry name" value="HisK_dim/P_sf"/>
</dbReference>
<comment type="catalytic activity">
    <reaction evidence="1">
        <text>ATP + protein L-histidine = ADP + protein N-phospho-L-histidine.</text>
        <dbReference type="EC" id="2.7.13.3"/>
    </reaction>
</comment>
<dbReference type="InterPro" id="IPR036890">
    <property type="entry name" value="HATPase_C_sf"/>
</dbReference>
<dbReference type="InterPro" id="IPR013656">
    <property type="entry name" value="PAS_4"/>
</dbReference>
<keyword evidence="3" id="KW-0808">Transferase</keyword>
<dbReference type="SMART" id="SM00448">
    <property type="entry name" value="REC"/>
    <property type="match status" value="1"/>
</dbReference>
<dbReference type="SMART" id="SM00387">
    <property type="entry name" value="HATPase_c"/>
    <property type="match status" value="1"/>
</dbReference>
<dbReference type="EMBL" id="JAMQOS010000001">
    <property type="protein sequence ID" value="MDS0281683.1"/>
    <property type="molecule type" value="Genomic_DNA"/>
</dbReference>
<dbReference type="CDD" id="cd00156">
    <property type="entry name" value="REC"/>
    <property type="match status" value="1"/>
</dbReference>
<evidence type="ECO:0000259" key="8">
    <source>
        <dbReference type="PROSITE" id="PS50110"/>
    </source>
</evidence>
<dbReference type="PROSITE" id="PS50110">
    <property type="entry name" value="RESPONSE_REGULATORY"/>
    <property type="match status" value="1"/>
</dbReference>
<dbReference type="InterPro" id="IPR035965">
    <property type="entry name" value="PAS-like_dom_sf"/>
</dbReference>
<dbReference type="Pfam" id="PF08448">
    <property type="entry name" value="PAS_4"/>
    <property type="match status" value="1"/>
</dbReference>
<dbReference type="SUPFAM" id="SSF55874">
    <property type="entry name" value="ATPase domain of HSP90 chaperone/DNA topoisomerase II/histidine kinase"/>
    <property type="match status" value="1"/>
</dbReference>
<sequence>MAEGDIRTLVVDDSEFFADMTAETLTQEHDMEAISVHSGTAAAQRLVEEEFDCVVSDYEMPEMDGLELLSTVREEDPSLPFILLTGRGDEETASQAIRAGVADYLLKLEVVEDKQYGRLANRIESVVKQDRTRKKFESLVANSPDGIAHITAKGVVLSANPSLADRLGTTPDALAGERLTDVMDTETARRRVAAVRRAIEDGETVETEDSLDGRHYQNQFVPVESHRERATAQLVSRDVTERVERQRELERQNERLEEFASVVSHDLRNPLNVAASALDLLDVEDDEMVAKIDRSLDRMGDIIEDVLTLAREGRAVQEPEWVTVDSLAEKAWADVATDEATLSVTATGEIEVDPTRGRDLFANLFRNAVEHNDGPVRVEVGSLSDGFYVADDGTGIDDDSEVFEMGHSTADDGTGIGLAIVAQIADAHGWGLDLTESESGGARFELTGVTQRE</sequence>
<dbReference type="InterPro" id="IPR005467">
    <property type="entry name" value="His_kinase_dom"/>
</dbReference>
<keyword evidence="5" id="KW-0902">Two-component regulatory system</keyword>
<dbReference type="InterPro" id="IPR003661">
    <property type="entry name" value="HisK_dim/P_dom"/>
</dbReference>
<evidence type="ECO:0000256" key="4">
    <source>
        <dbReference type="ARBA" id="ARBA00022777"/>
    </source>
</evidence>
<dbReference type="InterPro" id="IPR011006">
    <property type="entry name" value="CheY-like_superfamily"/>
</dbReference>
<dbReference type="InterPro" id="IPR050736">
    <property type="entry name" value="Sensor_HK_Regulatory"/>
</dbReference>
<dbReference type="PROSITE" id="PS50112">
    <property type="entry name" value="PAS"/>
    <property type="match status" value="1"/>
</dbReference>
<dbReference type="CDD" id="cd00082">
    <property type="entry name" value="HisKA"/>
    <property type="match status" value="1"/>
</dbReference>
<dbReference type="NCBIfam" id="TIGR00229">
    <property type="entry name" value="sensory_box"/>
    <property type="match status" value="1"/>
</dbReference>
<comment type="caution">
    <text evidence="10">The sequence shown here is derived from an EMBL/GenBank/DDBJ whole genome shotgun (WGS) entry which is preliminary data.</text>
</comment>
<dbReference type="Gene3D" id="1.10.287.130">
    <property type="match status" value="1"/>
</dbReference>
<dbReference type="PANTHER" id="PTHR43711">
    <property type="entry name" value="TWO-COMPONENT HISTIDINE KINASE"/>
    <property type="match status" value="1"/>
</dbReference>
<feature type="domain" description="PAS" evidence="9">
    <location>
        <begin position="132"/>
        <end position="202"/>
    </location>
</feature>
<dbReference type="InterPro" id="IPR000014">
    <property type="entry name" value="PAS"/>
</dbReference>
<feature type="domain" description="Response regulatory" evidence="8">
    <location>
        <begin position="7"/>
        <end position="122"/>
    </location>
</feature>
<evidence type="ECO:0000256" key="3">
    <source>
        <dbReference type="ARBA" id="ARBA00022679"/>
    </source>
</evidence>
<dbReference type="Pfam" id="PF00072">
    <property type="entry name" value="Response_reg"/>
    <property type="match status" value="1"/>
</dbReference>
<dbReference type="InterPro" id="IPR003594">
    <property type="entry name" value="HATPase_dom"/>
</dbReference>
<gene>
    <name evidence="10" type="ORF">NDI86_06075</name>
</gene>
<evidence type="ECO:0000313" key="10">
    <source>
        <dbReference type="EMBL" id="MDS0281683.1"/>
    </source>
</evidence>
<evidence type="ECO:0000256" key="6">
    <source>
        <dbReference type="PROSITE-ProRule" id="PRU00169"/>
    </source>
</evidence>
<name>A0ABU2FLN9_9EURY</name>
<dbReference type="RefSeq" id="WP_310899514.1">
    <property type="nucleotide sequence ID" value="NZ_JAMQOS010000001.1"/>
</dbReference>
<dbReference type="Pfam" id="PF02518">
    <property type="entry name" value="HATPase_c"/>
    <property type="match status" value="1"/>
</dbReference>
<dbReference type="Gene3D" id="3.30.565.10">
    <property type="entry name" value="Histidine kinase-like ATPase, C-terminal domain"/>
    <property type="match status" value="1"/>
</dbReference>